<feature type="transmembrane region" description="Helical" evidence="1">
    <location>
        <begin position="95"/>
        <end position="117"/>
    </location>
</feature>
<evidence type="ECO:0000256" key="1">
    <source>
        <dbReference type="SAM" id="Phobius"/>
    </source>
</evidence>
<keyword evidence="1" id="KW-1133">Transmembrane helix</keyword>
<reference evidence="2" key="1">
    <citation type="submission" date="2023-06" db="EMBL/GenBank/DDBJ databases">
        <authorList>
            <consortium name="Lawrence Berkeley National Laboratory"/>
            <person name="Ahrendt S."/>
            <person name="Sahu N."/>
            <person name="Indic B."/>
            <person name="Wong-Bajracharya J."/>
            <person name="Merenyi Z."/>
            <person name="Ke H.-M."/>
            <person name="Monk M."/>
            <person name="Kocsube S."/>
            <person name="Drula E."/>
            <person name="Lipzen A."/>
            <person name="Balint B."/>
            <person name="Henrissat B."/>
            <person name="Andreopoulos B."/>
            <person name="Martin F.M."/>
            <person name="Harder C.B."/>
            <person name="Rigling D."/>
            <person name="Ford K.L."/>
            <person name="Foster G.D."/>
            <person name="Pangilinan J."/>
            <person name="Papanicolaou A."/>
            <person name="Barry K."/>
            <person name="LaButti K."/>
            <person name="Viragh M."/>
            <person name="Koriabine M."/>
            <person name="Yan M."/>
            <person name="Riley R."/>
            <person name="Champramary S."/>
            <person name="Plett K.L."/>
            <person name="Tsai I.J."/>
            <person name="Slot J."/>
            <person name="Sipos G."/>
            <person name="Plett J."/>
            <person name="Nagy L.G."/>
            <person name="Grigoriev I.V."/>
        </authorList>
    </citation>
    <scope>NUCLEOTIDE SEQUENCE</scope>
    <source>
        <strain evidence="2">HWK02</strain>
    </source>
</reference>
<keyword evidence="3" id="KW-1185">Reference proteome</keyword>
<evidence type="ECO:0000313" key="3">
    <source>
        <dbReference type="Proteomes" id="UP001175228"/>
    </source>
</evidence>
<proteinExistence type="predicted"/>
<feature type="transmembrane region" description="Helical" evidence="1">
    <location>
        <begin position="61"/>
        <end position="83"/>
    </location>
</feature>
<accession>A0AA39Q5F9</accession>
<gene>
    <name evidence="2" type="ORF">EDD18DRAFT_1169075</name>
</gene>
<keyword evidence="1" id="KW-0472">Membrane</keyword>
<dbReference type="EMBL" id="JAUEPU010000016">
    <property type="protein sequence ID" value="KAK0496164.1"/>
    <property type="molecule type" value="Genomic_DNA"/>
</dbReference>
<sequence length="121" mass="13721">MASQPDISPNPSDRETAYRILDAQLNSSILYAFLHGIYTGIVATTLWIFFTHKSRHIGRKFVVTVMVLLFVVTTISLGFQWSYMISAFIDNSQSFWSMYSVYITGAFSTILADSTVVRVNY</sequence>
<organism evidence="2 3">
    <name type="scientific">Armillaria luteobubalina</name>
    <dbReference type="NCBI Taxonomy" id="153913"/>
    <lineage>
        <taxon>Eukaryota</taxon>
        <taxon>Fungi</taxon>
        <taxon>Dikarya</taxon>
        <taxon>Basidiomycota</taxon>
        <taxon>Agaricomycotina</taxon>
        <taxon>Agaricomycetes</taxon>
        <taxon>Agaricomycetidae</taxon>
        <taxon>Agaricales</taxon>
        <taxon>Marasmiineae</taxon>
        <taxon>Physalacriaceae</taxon>
        <taxon>Armillaria</taxon>
    </lineage>
</organism>
<protein>
    <submittedName>
        <fullName evidence="2">Uncharacterized protein</fullName>
    </submittedName>
</protein>
<feature type="transmembrane region" description="Helical" evidence="1">
    <location>
        <begin position="29"/>
        <end position="49"/>
    </location>
</feature>
<keyword evidence="1" id="KW-0812">Transmembrane</keyword>
<dbReference type="AlphaFoldDB" id="A0AA39Q5F9"/>
<name>A0AA39Q5F9_9AGAR</name>
<dbReference type="Proteomes" id="UP001175228">
    <property type="component" value="Unassembled WGS sequence"/>
</dbReference>
<comment type="caution">
    <text evidence="2">The sequence shown here is derived from an EMBL/GenBank/DDBJ whole genome shotgun (WGS) entry which is preliminary data.</text>
</comment>
<evidence type="ECO:0000313" key="2">
    <source>
        <dbReference type="EMBL" id="KAK0496164.1"/>
    </source>
</evidence>